<dbReference type="RefSeq" id="WP_077589673.1">
    <property type="nucleotide sequence ID" value="NZ_CP019640.1"/>
</dbReference>
<keyword evidence="3" id="KW-1185">Reference proteome</keyword>
<organism evidence="2 3">
    <name type="scientific">Planococcus lenghuensis</name>
    <dbReference type="NCBI Taxonomy" id="2213202"/>
    <lineage>
        <taxon>Bacteria</taxon>
        <taxon>Bacillati</taxon>
        <taxon>Bacillota</taxon>
        <taxon>Bacilli</taxon>
        <taxon>Bacillales</taxon>
        <taxon>Caryophanaceae</taxon>
        <taxon>Planococcus</taxon>
    </lineage>
</organism>
<reference evidence="2 3" key="1">
    <citation type="submission" date="2017-02" db="EMBL/GenBank/DDBJ databases">
        <title>The complete genomic sequence of a novel cold adapted crude oil-degrading bacterium Planococcus qaidamina Y42.</title>
        <authorList>
            <person name="Yang R."/>
        </authorList>
    </citation>
    <scope>NUCLEOTIDE SEQUENCE [LARGE SCALE GENOMIC DNA]</scope>
    <source>
        <strain evidence="2 3">Y42</strain>
    </source>
</reference>
<protein>
    <recommendedName>
        <fullName evidence="4">Peptidase M50 domain-containing protein</fullName>
    </recommendedName>
</protein>
<dbReference type="OrthoDB" id="849477at2"/>
<dbReference type="KEGG" id="pmar:B0X71_12230"/>
<keyword evidence="1" id="KW-1133">Transmembrane helix</keyword>
<dbReference type="AlphaFoldDB" id="A0A1Q2KZZ8"/>
<evidence type="ECO:0000256" key="1">
    <source>
        <dbReference type="SAM" id="Phobius"/>
    </source>
</evidence>
<feature type="transmembrane region" description="Helical" evidence="1">
    <location>
        <begin position="15"/>
        <end position="38"/>
    </location>
</feature>
<evidence type="ECO:0000313" key="2">
    <source>
        <dbReference type="EMBL" id="AQQ53775.1"/>
    </source>
</evidence>
<proteinExistence type="predicted"/>
<feature type="transmembrane region" description="Helical" evidence="1">
    <location>
        <begin position="116"/>
        <end position="134"/>
    </location>
</feature>
<feature type="transmembrane region" description="Helical" evidence="1">
    <location>
        <begin position="82"/>
        <end position="104"/>
    </location>
</feature>
<dbReference type="Proteomes" id="UP000188184">
    <property type="component" value="Chromosome"/>
</dbReference>
<evidence type="ECO:0008006" key="4">
    <source>
        <dbReference type="Google" id="ProtNLM"/>
    </source>
</evidence>
<accession>A0A1Q2KZZ8</accession>
<evidence type="ECO:0000313" key="3">
    <source>
        <dbReference type="Proteomes" id="UP000188184"/>
    </source>
</evidence>
<sequence>MFTFSDIWGFIAATLIIYPVVVIIHELGHTFFTLLFGGRTRIELGRGRKLFDVGPLAVHSLYFLDSALQYTDLKWSNRFTHFLVHIGGVLFNIGSIFLLNQLILEGILENRQVYHQFSYFSLWFAAYAAIPVDYGDEKYSDGMSAYLVARYRKYVQLQN</sequence>
<gene>
    <name evidence="2" type="ORF">B0X71_12230</name>
</gene>
<dbReference type="EMBL" id="CP019640">
    <property type="protein sequence ID" value="AQQ53775.1"/>
    <property type="molecule type" value="Genomic_DNA"/>
</dbReference>
<keyword evidence="1" id="KW-0812">Transmembrane</keyword>
<name>A0A1Q2KZZ8_9BACL</name>
<keyword evidence="1" id="KW-0472">Membrane</keyword>